<dbReference type="InterPro" id="IPR003661">
    <property type="entry name" value="HisK_dim/P_dom"/>
</dbReference>
<dbReference type="SUPFAM" id="SSF52540">
    <property type="entry name" value="P-loop containing nucleoside triphosphate hydrolases"/>
    <property type="match status" value="1"/>
</dbReference>
<dbReference type="CDD" id="cd14014">
    <property type="entry name" value="STKc_PknB_like"/>
    <property type="match status" value="1"/>
</dbReference>
<gene>
    <name evidence="8" type="ORF">BI308_12450</name>
</gene>
<dbReference type="GO" id="GO:0004674">
    <property type="term" value="F:protein serine/threonine kinase activity"/>
    <property type="evidence" value="ECO:0007669"/>
    <property type="project" value="UniProtKB-KW"/>
</dbReference>
<sequence length="1800" mass="202587">MTMMSVRFPKIADYQAIELIHQSDRIFVYRAHRENDGRLVIIKLMGNEHPSFNELVQFRNQYVISKNLGLEGIVKPYALERYENRYALIMEDVQGISLAEYRGRNPLPLSQFFSIAIQLAEILHQLHQNQIIHKDIKPTNILIQPQTQQIKLIDFSISTLLPKETQTVKTLNVLEGTLAYISPEQTGRMNRGIDYRSDFYALGITLYELLAGRLPFNSDDPMELVHAHIAQQPISPCDWLNGNGENHPQSLSDIILKLMAKNAEARYQSALGLKYDLEKCRQQWHEKGIIAPFVLGERDLCDRFIVPEKLYGRVKEVQALLDTFERVAKGSSEMMLVAGFSGIGKTAVINEVHKPITRQKGYFIKGKFDQFNRNIPFSAFLQAFRDLMGQLLGESDRELVEWKAQILEAVGENGQVLIDVIPELQYIIGQQPPVPQLEGSAAQNRFNLLFEKFIAVFTTKKHPLTLFLDDLQWADSASLNLLKVLMGVTQMGYLLLLGAYRDNEVFPAHPLMLCLGVLEKKQTRISTITLAPLSVNHINQLVAETLICSADLATPLTNLVYQKTKGNPFFTTQFLKGLREDGLITFNQNLGYWECDLVKVRDAALTDDVVEFMARRLHKLPSETQKVLKLAACIGNQFDLETLAIICETPSEEVAANLWSALREGLILPQSEAYKFFQEWEKGEEKAEGIAVGYRFLHDRVQQAAYSLIPENKKVQTHFNIGQLLLKTIAPSQREDYIFDIVSHLNLSIELIGEQTKRNELAKLNLVAAKKAKSCTANAAAFDYLNIGLNLLADDTWQAEYELTLNLHLEATEVSYLKSDFDSMERLGKIVIDRARTVVDRIKVYETQLQAYAVQSRFGDGIDVGLQCLRLLGIDLSDNPDMTEIESWLARTQAALDPFTLEELLNRPEMKEPKILSATRLLSRLVPISYFGRQSLFPLLACQGILLSLDYGDAIDTPVSYINYAFFLCNPGFDRFGQAYEYGKMAKQIIEKQNNTLRYTFVWNNFYAYVSPWRSHLRDGITPLNEASQKAIEVGDLEFAAYALTNGLLLAYCSGIELDMLKLDLERGVDFCHSIRFEGLAIYTACILQVAFNLVDNVEDPCCLQGNFYDAQGAIDSFQKSKHLLGLSIHYFSQLQLNYLFGNMAEAKYLLAEVETYLPGIGGFLLLPHFAFLAGLNYLKLVELEKDNEEKWWKSSEHWISRLKFWAENAPMNCQHKSDLLEAERCRILGEKLRAIELYDRAIAGAKENGFIHEESLANELFAKFYLDWGRVKEAAVYMQEAYYGYARWGAKAKTNHLEQHYPQLLKPILQRDRPSSGSGKSISHSTSHSQTVADIASILDFSSLLKASQILSGEIELEKLLSTLMKIILENAGATKGALLLTGEKGLSVEAIATHTDAEKELEFASLHQSLLLNDYPDLPAGLINTVRRTAETTLLDGKTAQTQLPGDRYLLRFSPQSLLCFPLLERGNLIGILYLENCLTADAFTYERVDILEALCAQAAISLTNARLYQQARQALTNLQQTQLQLVQNEKMATLGNLVAGVAHEINNPVGFIGGNVGMAQEYLHDLLEVLSLYQENASLPEPIMEEIEDLDPEFIAEDFPKLIASMHSGCDRIRNISTSLRTFSRTDTDKKTEFNLHEGLDSTLLILKYRLKANEERPSIKIVKNYGEIPAVKCCPGPINQVFMNILANAIDALNESNEGKTFQEIDTAPNCITIATEWHEQSERVIVRIADNGTGMPEAVKVKLFEQGFTTKEVGKGTGLGMAIAKSIIVETHGGQIACQSELGKGTEFIISVPVN</sequence>
<dbReference type="PRINTS" id="PR00344">
    <property type="entry name" value="BCTRLSENSOR"/>
</dbReference>
<dbReference type="Gene3D" id="3.30.565.10">
    <property type="entry name" value="Histidine kinase-like ATPase, C-terminal domain"/>
    <property type="match status" value="1"/>
</dbReference>
<dbReference type="InterPro" id="IPR004358">
    <property type="entry name" value="Sig_transdc_His_kin-like_C"/>
</dbReference>
<dbReference type="InterPro" id="IPR053159">
    <property type="entry name" value="Hybrid_Histidine_Kinase"/>
</dbReference>
<dbReference type="Gene3D" id="1.10.287.130">
    <property type="match status" value="1"/>
</dbReference>
<dbReference type="PANTHER" id="PTHR43642">
    <property type="entry name" value="HYBRID SIGNAL TRANSDUCTION HISTIDINE KINASE G"/>
    <property type="match status" value="1"/>
</dbReference>
<name>A0A1L9QRS3_9CYAN</name>
<dbReference type="InterPro" id="IPR041664">
    <property type="entry name" value="AAA_16"/>
</dbReference>
<reference evidence="8" key="1">
    <citation type="submission" date="2016-10" db="EMBL/GenBank/DDBJ databases">
        <title>CRISPR-Cas defence system in Roseofilum reptotaenium: evidence of a bacteriophage-cyanobacterium arms race in the coral black band disease.</title>
        <authorList>
            <person name="Buerger P."/>
            <person name="Wood-Charlson E.M."/>
            <person name="Weynberg K.D."/>
            <person name="Willis B."/>
            <person name="Van Oppen M.J."/>
        </authorList>
    </citation>
    <scope>NUCLEOTIDE SEQUENCE [LARGE SCALE GENOMIC DNA]</scope>
    <source>
        <strain evidence="8">AO1-A</strain>
    </source>
</reference>
<feature type="domain" description="Protein kinase" evidence="6">
    <location>
        <begin position="14"/>
        <end position="294"/>
    </location>
</feature>
<comment type="caution">
    <text evidence="8">The sequence shown here is derived from an EMBL/GenBank/DDBJ whole genome shotgun (WGS) entry which is preliminary data.</text>
</comment>
<keyword evidence="5" id="KW-0902">Two-component regulatory system</keyword>
<evidence type="ECO:0000256" key="5">
    <source>
        <dbReference type="ARBA" id="ARBA00023012"/>
    </source>
</evidence>
<dbReference type="InterPro" id="IPR003594">
    <property type="entry name" value="HATPase_dom"/>
</dbReference>
<evidence type="ECO:0000259" key="7">
    <source>
        <dbReference type="PROSITE" id="PS50109"/>
    </source>
</evidence>
<dbReference type="SMART" id="SM00220">
    <property type="entry name" value="S_TKc"/>
    <property type="match status" value="1"/>
</dbReference>
<evidence type="ECO:0000256" key="4">
    <source>
        <dbReference type="ARBA" id="ARBA00022777"/>
    </source>
</evidence>
<evidence type="ECO:0000313" key="9">
    <source>
        <dbReference type="Proteomes" id="UP000183940"/>
    </source>
</evidence>
<dbReference type="PROSITE" id="PS00108">
    <property type="entry name" value="PROTEIN_KINASE_ST"/>
    <property type="match status" value="1"/>
</dbReference>
<dbReference type="EC" id="2.7.13.3" evidence="2"/>
<dbReference type="InterPro" id="IPR011009">
    <property type="entry name" value="Kinase-like_dom_sf"/>
</dbReference>
<comment type="catalytic activity">
    <reaction evidence="1">
        <text>ATP + protein L-histidine = ADP + protein N-phospho-L-histidine.</text>
        <dbReference type="EC" id="2.7.13.3"/>
    </reaction>
</comment>
<dbReference type="Pfam" id="PF13191">
    <property type="entry name" value="AAA_16"/>
    <property type="match status" value="1"/>
</dbReference>
<keyword evidence="4 8" id="KW-0418">Kinase</keyword>
<dbReference type="InterPro" id="IPR027417">
    <property type="entry name" value="P-loop_NTPase"/>
</dbReference>
<dbReference type="PANTHER" id="PTHR43642:SF1">
    <property type="entry name" value="HYBRID SIGNAL TRANSDUCTION HISTIDINE KINASE G"/>
    <property type="match status" value="1"/>
</dbReference>
<dbReference type="GO" id="GO:0000155">
    <property type="term" value="F:phosphorelay sensor kinase activity"/>
    <property type="evidence" value="ECO:0007669"/>
    <property type="project" value="InterPro"/>
</dbReference>
<dbReference type="SMART" id="SM00387">
    <property type="entry name" value="HATPase_c"/>
    <property type="match status" value="1"/>
</dbReference>
<evidence type="ECO:0000313" key="8">
    <source>
        <dbReference type="EMBL" id="OJJ25287.1"/>
    </source>
</evidence>
<dbReference type="CDD" id="cd00082">
    <property type="entry name" value="HisKA"/>
    <property type="match status" value="1"/>
</dbReference>
<keyword evidence="4 8" id="KW-0808">Transferase</keyword>
<dbReference type="Gene3D" id="3.40.50.300">
    <property type="entry name" value="P-loop containing nucleotide triphosphate hydrolases"/>
    <property type="match status" value="1"/>
</dbReference>
<dbReference type="Gene3D" id="1.10.510.10">
    <property type="entry name" value="Transferase(Phosphotransferase) domain 1"/>
    <property type="match status" value="1"/>
</dbReference>
<evidence type="ECO:0000256" key="3">
    <source>
        <dbReference type="ARBA" id="ARBA00022553"/>
    </source>
</evidence>
<dbReference type="EMBL" id="MLAW01000019">
    <property type="protein sequence ID" value="OJJ25287.1"/>
    <property type="molecule type" value="Genomic_DNA"/>
</dbReference>
<dbReference type="InterPro" id="IPR005467">
    <property type="entry name" value="His_kinase_dom"/>
</dbReference>
<dbReference type="SUPFAM" id="SSF56112">
    <property type="entry name" value="Protein kinase-like (PK-like)"/>
    <property type="match status" value="1"/>
</dbReference>
<dbReference type="SUPFAM" id="SSF55874">
    <property type="entry name" value="ATPase domain of HSP90 chaperone/DNA topoisomerase II/histidine kinase"/>
    <property type="match status" value="1"/>
</dbReference>
<dbReference type="Proteomes" id="UP000183940">
    <property type="component" value="Unassembled WGS sequence"/>
</dbReference>
<evidence type="ECO:0000259" key="6">
    <source>
        <dbReference type="PROSITE" id="PS50011"/>
    </source>
</evidence>
<dbReference type="PROSITE" id="PS50109">
    <property type="entry name" value="HIS_KIN"/>
    <property type="match status" value="1"/>
</dbReference>
<keyword evidence="3" id="KW-0597">Phosphoprotein</keyword>
<dbReference type="SUPFAM" id="SSF47384">
    <property type="entry name" value="Homodimeric domain of signal transducing histidine kinase"/>
    <property type="match status" value="1"/>
</dbReference>
<dbReference type="GO" id="GO:0005524">
    <property type="term" value="F:ATP binding"/>
    <property type="evidence" value="ECO:0007669"/>
    <property type="project" value="InterPro"/>
</dbReference>
<dbReference type="Pfam" id="PF02518">
    <property type="entry name" value="HATPase_c"/>
    <property type="match status" value="1"/>
</dbReference>
<organism evidence="8 9">
    <name type="scientific">Roseofilum reptotaenium AO1-A</name>
    <dbReference type="NCBI Taxonomy" id="1925591"/>
    <lineage>
        <taxon>Bacteria</taxon>
        <taxon>Bacillati</taxon>
        <taxon>Cyanobacteriota</taxon>
        <taxon>Cyanophyceae</taxon>
        <taxon>Desertifilales</taxon>
        <taxon>Desertifilaceae</taxon>
        <taxon>Roseofilum</taxon>
    </lineage>
</organism>
<evidence type="ECO:0000256" key="2">
    <source>
        <dbReference type="ARBA" id="ARBA00012438"/>
    </source>
</evidence>
<keyword evidence="9" id="KW-1185">Reference proteome</keyword>
<dbReference type="InterPro" id="IPR036097">
    <property type="entry name" value="HisK_dim/P_sf"/>
</dbReference>
<dbReference type="SMART" id="SM00065">
    <property type="entry name" value="GAF"/>
    <property type="match status" value="1"/>
</dbReference>
<dbReference type="SUPFAM" id="SSF55781">
    <property type="entry name" value="GAF domain-like"/>
    <property type="match status" value="1"/>
</dbReference>
<dbReference type="Gene3D" id="3.30.450.40">
    <property type="match status" value="1"/>
</dbReference>
<accession>A0A1L9QRS3</accession>
<dbReference type="Pfam" id="PF00069">
    <property type="entry name" value="Pkinase"/>
    <property type="match status" value="1"/>
</dbReference>
<protein>
    <recommendedName>
        <fullName evidence="2">histidine kinase</fullName>
        <ecNumber evidence="2">2.7.13.3</ecNumber>
    </recommendedName>
</protein>
<dbReference type="InterPro" id="IPR036890">
    <property type="entry name" value="HATPase_C_sf"/>
</dbReference>
<evidence type="ECO:0000256" key="1">
    <source>
        <dbReference type="ARBA" id="ARBA00000085"/>
    </source>
</evidence>
<dbReference type="InterPro" id="IPR000719">
    <property type="entry name" value="Prot_kinase_dom"/>
</dbReference>
<keyword evidence="8" id="KW-0723">Serine/threonine-protein kinase</keyword>
<feature type="domain" description="Histidine kinase" evidence="7">
    <location>
        <begin position="1543"/>
        <end position="1800"/>
    </location>
</feature>
<dbReference type="InterPro" id="IPR003018">
    <property type="entry name" value="GAF"/>
</dbReference>
<dbReference type="Pfam" id="PF01590">
    <property type="entry name" value="GAF"/>
    <property type="match status" value="1"/>
</dbReference>
<dbReference type="STRING" id="1925591.BI308_12450"/>
<dbReference type="PROSITE" id="PS50011">
    <property type="entry name" value="PROTEIN_KINASE_DOM"/>
    <property type="match status" value="1"/>
</dbReference>
<dbReference type="InterPro" id="IPR008271">
    <property type="entry name" value="Ser/Thr_kinase_AS"/>
</dbReference>
<proteinExistence type="predicted"/>
<dbReference type="InterPro" id="IPR029016">
    <property type="entry name" value="GAF-like_dom_sf"/>
</dbReference>